<evidence type="ECO:0000313" key="1">
    <source>
        <dbReference type="EMBL" id="PUZ67145.1"/>
    </source>
</evidence>
<name>A0A2T7EH47_9POAL</name>
<dbReference type="AlphaFoldDB" id="A0A2T7EH47"/>
<reference evidence="1 2" key="1">
    <citation type="submission" date="2018-04" db="EMBL/GenBank/DDBJ databases">
        <title>WGS assembly of Panicum hallii var. hallii HAL2.</title>
        <authorList>
            <person name="Lovell J."/>
            <person name="Jenkins J."/>
            <person name="Lowry D."/>
            <person name="Mamidi S."/>
            <person name="Sreedasyam A."/>
            <person name="Weng X."/>
            <person name="Barry K."/>
            <person name="Bonette J."/>
            <person name="Campitelli B."/>
            <person name="Daum C."/>
            <person name="Gordon S."/>
            <person name="Gould B."/>
            <person name="Lipzen A."/>
            <person name="MacQueen A."/>
            <person name="Palacio-Mejia J."/>
            <person name="Plott C."/>
            <person name="Shakirov E."/>
            <person name="Shu S."/>
            <person name="Yoshinaga Y."/>
            <person name="Zane M."/>
            <person name="Rokhsar D."/>
            <person name="Grimwood J."/>
            <person name="Schmutz J."/>
            <person name="Juenger T."/>
        </authorList>
    </citation>
    <scope>NUCLEOTIDE SEQUENCE [LARGE SCALE GENOMIC DNA]</scope>
    <source>
        <strain evidence="2">cv. HAL2</strain>
    </source>
</reference>
<organism evidence="1 2">
    <name type="scientific">Panicum hallii var. hallii</name>
    <dbReference type="NCBI Taxonomy" id="1504633"/>
    <lineage>
        <taxon>Eukaryota</taxon>
        <taxon>Viridiplantae</taxon>
        <taxon>Streptophyta</taxon>
        <taxon>Embryophyta</taxon>
        <taxon>Tracheophyta</taxon>
        <taxon>Spermatophyta</taxon>
        <taxon>Magnoliopsida</taxon>
        <taxon>Liliopsida</taxon>
        <taxon>Poales</taxon>
        <taxon>Poaceae</taxon>
        <taxon>PACMAD clade</taxon>
        <taxon>Panicoideae</taxon>
        <taxon>Panicodae</taxon>
        <taxon>Paniceae</taxon>
        <taxon>Panicinae</taxon>
        <taxon>Panicum</taxon>
        <taxon>Panicum sect. Panicum</taxon>
    </lineage>
</organism>
<dbReference type="Gramene" id="PUZ67145">
    <property type="protein sequence ID" value="PUZ67145"/>
    <property type="gene ID" value="GQ55_3G409500"/>
</dbReference>
<dbReference type="EMBL" id="CM009751">
    <property type="protein sequence ID" value="PUZ67145.1"/>
    <property type="molecule type" value="Genomic_DNA"/>
</dbReference>
<accession>A0A2T7EH47</accession>
<gene>
    <name evidence="1" type="ORF">GQ55_3G409500</name>
</gene>
<keyword evidence="2" id="KW-1185">Reference proteome</keyword>
<sequence length="72" mass="8378">MASELASADWEPLRQCVILINIFSSLDQFLMMGKMGRYEYRDLAKSWLGKTQLAHTFCVHTQLPIHMHRLPT</sequence>
<proteinExistence type="predicted"/>
<dbReference type="Proteomes" id="UP000244336">
    <property type="component" value="Chromosome 3"/>
</dbReference>
<evidence type="ECO:0000313" key="2">
    <source>
        <dbReference type="Proteomes" id="UP000244336"/>
    </source>
</evidence>
<protein>
    <submittedName>
        <fullName evidence="1">Uncharacterized protein</fullName>
    </submittedName>
</protein>